<keyword evidence="2" id="KW-1185">Reference proteome</keyword>
<protein>
    <submittedName>
        <fullName evidence="1">Uncharacterized protein</fullName>
    </submittedName>
</protein>
<dbReference type="AlphaFoldDB" id="A0AAD2CJ99"/>
<sequence>MKLAVFRALASKANRLSESSASAIPLLQRIQDCASESSCFQGVELSSSQISKTVIDQCSSLNVQVLCKLTPNDTDDAFRQLDDLSLKLSKVEEKIVGDVVRLVVVEEPLVDVVSTTTLDYLSDVLPVAAQFMETHPTIGKLKGERNAHGNPLDNHVLGVCHRLHQRSVSQNELLCSNGSETLQHIMDILDVFPPTRLSLDTYISSILETAVHGKKEEMNAWDLEPLIQGIDHFECEGWMNPRDNDRQDSFHEQVWNWQKEVKVNETYASCSAAATAELLRDYFHSSIG</sequence>
<evidence type="ECO:0000313" key="2">
    <source>
        <dbReference type="Proteomes" id="UP001295423"/>
    </source>
</evidence>
<dbReference type="EMBL" id="CAKOGP040000269">
    <property type="protein sequence ID" value="CAJ1933392.1"/>
    <property type="molecule type" value="Genomic_DNA"/>
</dbReference>
<accession>A0AAD2CJ99</accession>
<evidence type="ECO:0000313" key="1">
    <source>
        <dbReference type="EMBL" id="CAJ1933392.1"/>
    </source>
</evidence>
<gene>
    <name evidence="1" type="ORF">CYCCA115_LOCUS3286</name>
</gene>
<name>A0AAD2CJ99_9STRA</name>
<dbReference type="Proteomes" id="UP001295423">
    <property type="component" value="Unassembled WGS sequence"/>
</dbReference>
<reference evidence="1" key="1">
    <citation type="submission" date="2023-08" db="EMBL/GenBank/DDBJ databases">
        <authorList>
            <person name="Audoor S."/>
            <person name="Bilcke G."/>
        </authorList>
    </citation>
    <scope>NUCLEOTIDE SEQUENCE</scope>
</reference>
<comment type="caution">
    <text evidence="1">The sequence shown here is derived from an EMBL/GenBank/DDBJ whole genome shotgun (WGS) entry which is preliminary data.</text>
</comment>
<proteinExistence type="predicted"/>
<organism evidence="1 2">
    <name type="scientific">Cylindrotheca closterium</name>
    <dbReference type="NCBI Taxonomy" id="2856"/>
    <lineage>
        <taxon>Eukaryota</taxon>
        <taxon>Sar</taxon>
        <taxon>Stramenopiles</taxon>
        <taxon>Ochrophyta</taxon>
        <taxon>Bacillariophyta</taxon>
        <taxon>Bacillariophyceae</taxon>
        <taxon>Bacillariophycidae</taxon>
        <taxon>Bacillariales</taxon>
        <taxon>Bacillariaceae</taxon>
        <taxon>Cylindrotheca</taxon>
    </lineage>
</organism>